<feature type="transmembrane region" description="Helical" evidence="1">
    <location>
        <begin position="12"/>
        <end position="34"/>
    </location>
</feature>
<feature type="transmembrane region" description="Helical" evidence="1">
    <location>
        <begin position="153"/>
        <end position="172"/>
    </location>
</feature>
<feature type="transmembrane region" description="Helical" evidence="1">
    <location>
        <begin position="184"/>
        <end position="206"/>
    </location>
</feature>
<feature type="transmembrane region" description="Helical" evidence="1">
    <location>
        <begin position="286"/>
        <end position="305"/>
    </location>
</feature>
<feature type="transmembrane region" description="Helical" evidence="1">
    <location>
        <begin position="226"/>
        <end position="250"/>
    </location>
</feature>
<keyword evidence="1" id="KW-1133">Transmembrane helix</keyword>
<keyword evidence="1" id="KW-0472">Membrane</keyword>
<gene>
    <name evidence="2" type="ORF">HPS55_07170</name>
</gene>
<sequence length="335" mass="38371">MENFSCHGKNLWRVALLSTAVIFVMLLSSCYNPYDRTPDAWNLTEREMDSISFSTTHHYSQNYNFIVKADTLSLSCHAPDELPFDTVVVVRGDRVVVADIMTMPSDTIDSVWVKIARDQVTQGWIRENRMLPSVKPDDPISQFIDMFSDVHKLIFLAFAVIVIATYGLRSLFRRNAPIVHFHDIGSFYPTMLALFVAMAAVFYASIQLFGAESWRHFYYHPSLNPFALPPHLGIFVSIVWSIIIMSIATVDDVMRRLEPVDCVIYLCGLATVCAVDYVVFSISTLYYIGYPLFVLYVCFALWRYFRYSCNRYVCGRCGRELLKRGECPYCGTVNT</sequence>
<dbReference type="GeneID" id="82157543"/>
<dbReference type="Proteomes" id="UP001193734">
    <property type="component" value="Unassembled WGS sequence"/>
</dbReference>
<proteinExistence type="predicted"/>
<dbReference type="EMBL" id="JABKKE010000010">
    <property type="protein sequence ID" value="NPE14106.1"/>
    <property type="molecule type" value="Genomic_DNA"/>
</dbReference>
<organism evidence="2 3">
    <name type="scientific">Xylanibacter rodentium</name>
    <dbReference type="NCBI Taxonomy" id="2736289"/>
    <lineage>
        <taxon>Bacteria</taxon>
        <taxon>Pseudomonadati</taxon>
        <taxon>Bacteroidota</taxon>
        <taxon>Bacteroidia</taxon>
        <taxon>Bacteroidales</taxon>
        <taxon>Prevotellaceae</taxon>
        <taxon>Xylanibacter</taxon>
    </lineage>
</organism>
<evidence type="ECO:0000313" key="3">
    <source>
        <dbReference type="Proteomes" id="UP001193734"/>
    </source>
</evidence>
<reference evidence="2 3" key="1">
    <citation type="submission" date="2020-05" db="EMBL/GenBank/DDBJ databases">
        <title>Distinct polysaccharide utilization as determinants for interspecies competition between intestinal Prevotella spp.</title>
        <authorList>
            <person name="Galvez E.J.C."/>
            <person name="Iljazovic A."/>
            <person name="Strowig T."/>
        </authorList>
    </citation>
    <scope>NUCLEOTIDE SEQUENCE [LARGE SCALE GENOMIC DNA]</scope>
    <source>
        <strain evidence="2 3">PROD</strain>
    </source>
</reference>
<evidence type="ECO:0000313" key="2">
    <source>
        <dbReference type="EMBL" id="NPE14106.1"/>
    </source>
</evidence>
<evidence type="ECO:0000256" key="1">
    <source>
        <dbReference type="SAM" id="Phobius"/>
    </source>
</evidence>
<accession>A0ABX2AVE5</accession>
<keyword evidence="1" id="KW-0812">Transmembrane</keyword>
<feature type="transmembrane region" description="Helical" evidence="1">
    <location>
        <begin position="262"/>
        <end position="280"/>
    </location>
</feature>
<keyword evidence="3" id="KW-1185">Reference proteome</keyword>
<protein>
    <submittedName>
        <fullName evidence="2">Zinc ribbon domain-containing protein</fullName>
    </submittedName>
</protein>
<comment type="caution">
    <text evidence="2">The sequence shown here is derived from an EMBL/GenBank/DDBJ whole genome shotgun (WGS) entry which is preliminary data.</text>
</comment>
<dbReference type="RefSeq" id="WP_172175611.1">
    <property type="nucleotide sequence ID" value="NZ_CASGKU010000170.1"/>
</dbReference>
<name>A0ABX2AVE5_9BACT</name>